<dbReference type="AlphaFoldDB" id="A0A225UHS1"/>
<dbReference type="EMBL" id="NBNE01017816">
    <property type="protein sequence ID" value="OWY92558.1"/>
    <property type="molecule type" value="Genomic_DNA"/>
</dbReference>
<dbReference type="OrthoDB" id="126917at2759"/>
<feature type="compositionally biased region" description="Basic residues" evidence="1">
    <location>
        <begin position="1"/>
        <end position="12"/>
    </location>
</feature>
<name>A0A225UHS1_9STRA</name>
<sequence length="178" mass="20158">MEAKHLPSKKRSASQSPRHSSAGDGSSRHLFSSSSDEEEEGAVFEVVLRAPRRLIGGRSKSSKGAYERALVQTQNLFKTDMEAARCVLLAPHRMELKEFTSLRKKPEASGGLHPVLGYPWVQPEHMFTVPEAETLFWKWVSLKGYSAQKIQELRDEKTLSNILDQRDLRIQFAHLISK</sequence>
<proteinExistence type="predicted"/>
<evidence type="ECO:0000313" key="2">
    <source>
        <dbReference type="EMBL" id="OWY92558.1"/>
    </source>
</evidence>
<keyword evidence="3" id="KW-1185">Reference proteome</keyword>
<accession>A0A225UHS1</accession>
<reference evidence="3" key="1">
    <citation type="submission" date="2017-03" db="EMBL/GenBank/DDBJ databases">
        <title>Phytopthora megakarya and P. palmivora, two closely related causual agents of cacao black pod achieved similar genome size and gene model numbers by different mechanisms.</title>
        <authorList>
            <person name="Ali S."/>
            <person name="Shao J."/>
            <person name="Larry D.J."/>
            <person name="Kronmiller B."/>
            <person name="Shen D."/>
            <person name="Strem M.D."/>
            <person name="Melnick R.L."/>
            <person name="Guiltinan M.J."/>
            <person name="Tyler B.M."/>
            <person name="Meinhardt L.W."/>
            <person name="Bailey B.A."/>
        </authorList>
    </citation>
    <scope>NUCLEOTIDE SEQUENCE [LARGE SCALE GENOMIC DNA]</scope>
    <source>
        <strain evidence="3">zdho120</strain>
    </source>
</reference>
<protein>
    <submittedName>
        <fullName evidence="2">ABC transporter</fullName>
    </submittedName>
</protein>
<comment type="caution">
    <text evidence="2">The sequence shown here is derived from an EMBL/GenBank/DDBJ whole genome shotgun (WGS) entry which is preliminary data.</text>
</comment>
<evidence type="ECO:0000313" key="3">
    <source>
        <dbReference type="Proteomes" id="UP000198211"/>
    </source>
</evidence>
<evidence type="ECO:0000256" key="1">
    <source>
        <dbReference type="SAM" id="MobiDB-lite"/>
    </source>
</evidence>
<dbReference type="Proteomes" id="UP000198211">
    <property type="component" value="Unassembled WGS sequence"/>
</dbReference>
<organism evidence="2 3">
    <name type="scientific">Phytophthora megakarya</name>
    <dbReference type="NCBI Taxonomy" id="4795"/>
    <lineage>
        <taxon>Eukaryota</taxon>
        <taxon>Sar</taxon>
        <taxon>Stramenopiles</taxon>
        <taxon>Oomycota</taxon>
        <taxon>Peronosporomycetes</taxon>
        <taxon>Peronosporales</taxon>
        <taxon>Peronosporaceae</taxon>
        <taxon>Phytophthora</taxon>
    </lineage>
</organism>
<gene>
    <name evidence="2" type="ORF">PHMEG_00038395</name>
</gene>
<feature type="region of interest" description="Disordered" evidence="1">
    <location>
        <begin position="1"/>
        <end position="40"/>
    </location>
</feature>